<keyword evidence="4 6" id="KW-1133">Transmembrane helix</keyword>
<keyword evidence="3 6" id="KW-0812">Transmembrane</keyword>
<dbReference type="OrthoDB" id="5989802at2759"/>
<dbReference type="EMBL" id="JAIZAY010000001">
    <property type="protein sequence ID" value="KAJ8049682.1"/>
    <property type="molecule type" value="Genomic_DNA"/>
</dbReference>
<dbReference type="PANTHER" id="PTHR14948">
    <property type="entry name" value="NG5"/>
    <property type="match status" value="1"/>
</dbReference>
<accession>A0A9Q1CPR2</accession>
<evidence type="ECO:0000256" key="1">
    <source>
        <dbReference type="ARBA" id="ARBA00004370"/>
    </source>
</evidence>
<evidence type="ECO:0000256" key="3">
    <source>
        <dbReference type="ARBA" id="ARBA00022692"/>
    </source>
</evidence>
<evidence type="ECO:0000313" key="7">
    <source>
        <dbReference type="EMBL" id="KAJ8049682.1"/>
    </source>
</evidence>
<keyword evidence="8" id="KW-1185">Reference proteome</keyword>
<comment type="subcellular location">
    <subcellularLocation>
        <location evidence="1">Membrane</location>
    </subcellularLocation>
</comment>
<dbReference type="Proteomes" id="UP001152320">
    <property type="component" value="Chromosome 1"/>
</dbReference>
<gene>
    <name evidence="7" type="ORF">HOLleu_02528</name>
</gene>
<name>A0A9Q1CPR2_HOLLE</name>
<dbReference type="InterPro" id="IPR007593">
    <property type="entry name" value="CD225/Dispanin_fam"/>
</dbReference>
<dbReference type="PANTHER" id="PTHR14948:SF44">
    <property type="entry name" value="PROLINE-RICH TRANSMEMBRANE PROTEIN 1-LIKE"/>
    <property type="match status" value="1"/>
</dbReference>
<feature type="transmembrane region" description="Helical" evidence="6">
    <location>
        <begin position="57"/>
        <end position="78"/>
    </location>
</feature>
<evidence type="ECO:0000256" key="5">
    <source>
        <dbReference type="ARBA" id="ARBA00023136"/>
    </source>
</evidence>
<evidence type="ECO:0000256" key="2">
    <source>
        <dbReference type="ARBA" id="ARBA00006843"/>
    </source>
</evidence>
<dbReference type="GO" id="GO:0016020">
    <property type="term" value="C:membrane"/>
    <property type="evidence" value="ECO:0007669"/>
    <property type="project" value="UniProtKB-SubCell"/>
</dbReference>
<organism evidence="7 8">
    <name type="scientific">Holothuria leucospilota</name>
    <name type="common">Black long sea cucumber</name>
    <name type="synonym">Mertensiothuria leucospilota</name>
    <dbReference type="NCBI Taxonomy" id="206669"/>
    <lineage>
        <taxon>Eukaryota</taxon>
        <taxon>Metazoa</taxon>
        <taxon>Echinodermata</taxon>
        <taxon>Eleutherozoa</taxon>
        <taxon>Echinozoa</taxon>
        <taxon>Holothuroidea</taxon>
        <taxon>Aspidochirotacea</taxon>
        <taxon>Aspidochirotida</taxon>
        <taxon>Holothuriidae</taxon>
        <taxon>Holothuria</taxon>
    </lineage>
</organism>
<dbReference type="Pfam" id="PF04505">
    <property type="entry name" value="CD225"/>
    <property type="match status" value="1"/>
</dbReference>
<feature type="transmembrane region" description="Helical" evidence="6">
    <location>
        <begin position="104"/>
        <end position="128"/>
    </location>
</feature>
<comment type="similarity">
    <text evidence="2">Belongs to the CD225/Dispanin family.</text>
</comment>
<sequence length="137" mass="15158">MEFIELKRAYKRDDNYHPNSETQPLLPVANGKQMHCVTPTVQTGIHASRVVPRPRDYFLFSLFVLIFGGLPFGIAGLIKSSEVRQRAAAGDLEGAKKASSEARFCCICGLITGFVVMVWITGLIYNIVFLHRANGEG</sequence>
<keyword evidence="5 6" id="KW-0472">Membrane</keyword>
<dbReference type="InterPro" id="IPR051423">
    <property type="entry name" value="CD225/Dispanin"/>
</dbReference>
<comment type="caution">
    <text evidence="7">The sequence shown here is derived from an EMBL/GenBank/DDBJ whole genome shotgun (WGS) entry which is preliminary data.</text>
</comment>
<evidence type="ECO:0000313" key="8">
    <source>
        <dbReference type="Proteomes" id="UP001152320"/>
    </source>
</evidence>
<dbReference type="AlphaFoldDB" id="A0A9Q1CPR2"/>
<evidence type="ECO:0000256" key="4">
    <source>
        <dbReference type="ARBA" id="ARBA00022989"/>
    </source>
</evidence>
<evidence type="ECO:0000256" key="6">
    <source>
        <dbReference type="SAM" id="Phobius"/>
    </source>
</evidence>
<protein>
    <submittedName>
        <fullName evidence="7">Uncharacterized protein</fullName>
    </submittedName>
</protein>
<proteinExistence type="inferred from homology"/>
<reference evidence="7" key="1">
    <citation type="submission" date="2021-10" db="EMBL/GenBank/DDBJ databases">
        <title>Tropical sea cucumber genome reveals ecological adaptation and Cuvierian tubules defense mechanism.</title>
        <authorList>
            <person name="Chen T."/>
        </authorList>
    </citation>
    <scope>NUCLEOTIDE SEQUENCE</scope>
    <source>
        <strain evidence="7">Nanhai2018</strain>
        <tissue evidence="7">Muscle</tissue>
    </source>
</reference>